<dbReference type="EMBL" id="CP163445">
    <property type="protein sequence ID" value="XDQ82937.1"/>
    <property type="molecule type" value="Genomic_DNA"/>
</dbReference>
<protein>
    <submittedName>
        <fullName evidence="1">DUF6296 family protein</fullName>
    </submittedName>
</protein>
<sequence length="78" mass="8194">MSSLERRYAVTLPGKVAGHGPPTVVVVHATDALGPGGTLVWESTDGEFRVEISGEVATVLATPDAQLRHPCLYAVELP</sequence>
<evidence type="ECO:0000313" key="1">
    <source>
        <dbReference type="EMBL" id="XDQ82937.1"/>
    </source>
</evidence>
<dbReference type="InterPro" id="IPR046263">
    <property type="entry name" value="DUF6296"/>
</dbReference>
<proteinExistence type="predicted"/>
<name>A0AB39TUS0_9ACTN</name>
<dbReference type="RefSeq" id="WP_045700293.1">
    <property type="nucleotide sequence ID" value="NZ_CP163445.1"/>
</dbReference>
<gene>
    <name evidence="1" type="ORF">AB2U05_32780</name>
</gene>
<dbReference type="Pfam" id="PF19813">
    <property type="entry name" value="DUF6296"/>
    <property type="match status" value="1"/>
</dbReference>
<accession>A0AB39TUS0</accession>
<reference evidence="1" key="1">
    <citation type="submission" date="2024-07" db="EMBL/GenBank/DDBJ databases">
        <authorList>
            <person name="Yu S.T."/>
        </authorList>
    </citation>
    <scope>NUCLEOTIDE SEQUENCE</scope>
    <source>
        <strain evidence="1">Y1</strain>
    </source>
</reference>
<dbReference type="AlphaFoldDB" id="A0AB39TUS0"/>
<organism evidence="1">
    <name type="scientific">Streptomyces sp. Y1</name>
    <dbReference type="NCBI Taxonomy" id="3238634"/>
    <lineage>
        <taxon>Bacteria</taxon>
        <taxon>Bacillati</taxon>
        <taxon>Actinomycetota</taxon>
        <taxon>Actinomycetes</taxon>
        <taxon>Kitasatosporales</taxon>
        <taxon>Streptomycetaceae</taxon>
        <taxon>Streptomyces</taxon>
    </lineage>
</organism>